<dbReference type="Pfam" id="PF20163">
    <property type="entry name" value="DUF6536"/>
    <property type="match status" value="1"/>
</dbReference>
<feature type="transmembrane region" description="Helical" evidence="1">
    <location>
        <begin position="63"/>
        <end position="86"/>
    </location>
</feature>
<feature type="transmembrane region" description="Helical" evidence="1">
    <location>
        <begin position="166"/>
        <end position="183"/>
    </location>
</feature>
<feature type="transmembrane region" description="Helical" evidence="1">
    <location>
        <begin position="382"/>
        <end position="406"/>
    </location>
</feature>
<feature type="transmembrane region" description="Helical" evidence="1">
    <location>
        <begin position="590"/>
        <end position="617"/>
    </location>
</feature>
<feature type="domain" description="DUF6536" evidence="2">
    <location>
        <begin position="59"/>
        <end position="206"/>
    </location>
</feature>
<evidence type="ECO:0000259" key="2">
    <source>
        <dbReference type="Pfam" id="PF20163"/>
    </source>
</evidence>
<sequence>MSPSKHQLSHLSAWLREIRAFKVSNRHHDDQENTELQLLTSTMGADPKASPTSSRVQGWRFGAINCGIGTAVVLLINFIVTVAYGIQARDGILFSGDCDQAKQINSGLHLVINALSTILLSSSNYCMQCLSAPTRKEVDAAHADRKELDIGVLSMSNLLRISRKRAVIWALLGLSSVPLHLFYNSAVYLSIAVPDYRVIAVGESFVSGDPITNFTMIDAMTDKLIAWDTETKTMYESARDGSYDRLETLDCIKAYAQMVQTKRRNLVLVASDNKYPESTGVLLKYGLGSHIFWDKDFRGRDNIQVEETSKAFRWMCSSVNVIDANCPVEIAQFKSAPDTWTVGAFCSDALCGSSGSVVKMQMKGPIEYCLSERAEQHCKVQWNVSIAALVTVLNFFKAGLIVYTALYTREQPLMTLGDALASFLETEDPTTVGMCLASKSDPWQMVPRQWVGTKYKWKDATTKTRQLSTFLLLSGCLGAVAGLLAWGLRWLSDNEQSTSFSALIDIGFGTTDPRTVFRSAISSVIGNVLVANIAQVILSFVYLLFNGLLTAMLLGYEWSTYANHRKGLRVSTVREGYQRSTFFLSLPYRFALPLMALSGVLHWLVSQSIFLVAMEYYSVTDPHAKNPPNFTQNACGYSPTAIVCALVVGGALLIAGIGVGFVPFQPGVNVVGSSSVAISAACHLPMSQELEGKAVARGKVKWGVVEAEEGGVGHCAVSSGEVGPLEVGQRYAG</sequence>
<evidence type="ECO:0000313" key="3">
    <source>
        <dbReference type="EMBL" id="KAF9701974.1"/>
    </source>
</evidence>
<keyword evidence="1" id="KW-0812">Transmembrane</keyword>
<keyword evidence="1" id="KW-0472">Membrane</keyword>
<dbReference type="OrthoDB" id="5429634at2759"/>
<comment type="caution">
    <text evidence="3">The sequence shown here is derived from an EMBL/GenBank/DDBJ whole genome shotgun (WGS) entry which is preliminary data.</text>
</comment>
<organism evidence="3 4">
    <name type="scientific">Ascochyta lentis</name>
    <dbReference type="NCBI Taxonomy" id="205686"/>
    <lineage>
        <taxon>Eukaryota</taxon>
        <taxon>Fungi</taxon>
        <taxon>Dikarya</taxon>
        <taxon>Ascomycota</taxon>
        <taxon>Pezizomycotina</taxon>
        <taxon>Dothideomycetes</taxon>
        <taxon>Pleosporomycetidae</taxon>
        <taxon>Pleosporales</taxon>
        <taxon>Pleosporineae</taxon>
        <taxon>Didymellaceae</taxon>
        <taxon>Ascochyta</taxon>
    </lineage>
</organism>
<dbReference type="Proteomes" id="UP000651452">
    <property type="component" value="Unassembled WGS sequence"/>
</dbReference>
<gene>
    <name evidence="3" type="ORF">EKO04_001006</name>
</gene>
<feature type="transmembrane region" description="Helical" evidence="1">
    <location>
        <begin position="467"/>
        <end position="488"/>
    </location>
</feature>
<reference evidence="3" key="1">
    <citation type="submission" date="2018-12" db="EMBL/GenBank/DDBJ databases">
        <authorList>
            <person name="Syme R.A."/>
            <person name="Farfan-Caceres L."/>
            <person name="Lichtenzveig J."/>
        </authorList>
    </citation>
    <scope>NUCLEOTIDE SEQUENCE</scope>
    <source>
        <strain evidence="3">Al4</strain>
    </source>
</reference>
<protein>
    <recommendedName>
        <fullName evidence="2">DUF6536 domain-containing protein</fullName>
    </recommendedName>
</protein>
<reference evidence="3" key="2">
    <citation type="submission" date="2020-09" db="EMBL/GenBank/DDBJ databases">
        <title>Reference genome assembly for Australian Ascochyta lentis isolate Al4.</title>
        <authorList>
            <person name="Lee R.C."/>
            <person name="Farfan-Caceres L.M."/>
            <person name="Debler J.W."/>
            <person name="Williams A.H."/>
            <person name="Henares B.M."/>
        </authorList>
    </citation>
    <scope>NUCLEOTIDE SEQUENCE</scope>
    <source>
        <strain evidence="3">Al4</strain>
    </source>
</reference>
<name>A0A8H7JCK1_9PLEO</name>
<dbReference type="InterPro" id="IPR046623">
    <property type="entry name" value="DUF6536"/>
</dbReference>
<feature type="transmembrane region" description="Helical" evidence="1">
    <location>
        <begin position="533"/>
        <end position="556"/>
    </location>
</feature>
<evidence type="ECO:0000313" key="4">
    <source>
        <dbReference type="Proteomes" id="UP000651452"/>
    </source>
</evidence>
<accession>A0A8H7JCK1</accession>
<keyword evidence="1" id="KW-1133">Transmembrane helix</keyword>
<keyword evidence="4" id="KW-1185">Reference proteome</keyword>
<evidence type="ECO:0000256" key="1">
    <source>
        <dbReference type="SAM" id="Phobius"/>
    </source>
</evidence>
<dbReference type="EMBL" id="RZGK01000002">
    <property type="protein sequence ID" value="KAF9701974.1"/>
    <property type="molecule type" value="Genomic_DNA"/>
</dbReference>
<feature type="transmembrane region" description="Helical" evidence="1">
    <location>
        <begin position="637"/>
        <end position="664"/>
    </location>
</feature>
<dbReference type="PANTHER" id="PTHR35395:SF1">
    <property type="entry name" value="DUF6536 DOMAIN-CONTAINING PROTEIN"/>
    <property type="match status" value="1"/>
</dbReference>
<dbReference type="PANTHER" id="PTHR35395">
    <property type="entry name" value="DUF6536 DOMAIN-CONTAINING PROTEIN"/>
    <property type="match status" value="1"/>
</dbReference>
<proteinExistence type="predicted"/>
<dbReference type="AlphaFoldDB" id="A0A8H7JCK1"/>